<dbReference type="AlphaFoldDB" id="A0A498KXK7"/>
<keyword evidence="2" id="KW-0472">Membrane</keyword>
<keyword evidence="4" id="KW-1185">Reference proteome</keyword>
<gene>
    <name evidence="3" type="ORF">EAF64_13295</name>
</gene>
<dbReference type="EMBL" id="RDFA01000004">
    <property type="protein sequence ID" value="RXK48643.1"/>
    <property type="molecule type" value="Genomic_DNA"/>
</dbReference>
<evidence type="ECO:0000256" key="2">
    <source>
        <dbReference type="SAM" id="Phobius"/>
    </source>
</evidence>
<dbReference type="Proteomes" id="UP000289691">
    <property type="component" value="Unassembled WGS sequence"/>
</dbReference>
<name>A0A498KXK7_9EURY</name>
<sequence>MSDELESEPSEERTGIERAVRAIRREGYKAAALHAVVDAVAVFLVVNLLTRVVAVPLPAVGPARGGTVAAVGVALLAGGVEFGLRVRYYTVERFEAANPVVADALRTARDAATDGAETQMARRLYREVTERLAETSAGGFLHTRWLSVSAVVVVLASALTVQAAVAGVTFAPTTNTTDERRGPGSFGGSDNGVSELQNPDDVLGERKETAEGREEIDVNFSQSRGGGAGEQVDSYEDSGLSAGGDAVAARQAGFAADRNLEDADLVRDYNLRVQRDTDD</sequence>
<feature type="transmembrane region" description="Helical" evidence="2">
    <location>
        <begin position="66"/>
        <end position="84"/>
    </location>
</feature>
<protein>
    <submittedName>
        <fullName evidence="3">Uncharacterized protein</fullName>
    </submittedName>
</protein>
<keyword evidence="2" id="KW-1133">Transmembrane helix</keyword>
<reference evidence="3 4" key="1">
    <citation type="submission" date="2019-01" db="EMBL/GenBank/DDBJ databases">
        <title>Halorientalis sp. F13-25 a new haloarchaeum isolated from hypersaline water.</title>
        <authorList>
            <person name="Ana D.-V."/>
            <person name="Cristina S.-P."/>
            <person name="Antonio V."/>
        </authorList>
    </citation>
    <scope>NUCLEOTIDE SEQUENCE [LARGE SCALE GENOMIC DNA]</scope>
    <source>
        <strain evidence="3 4">F13-25</strain>
    </source>
</reference>
<dbReference type="OrthoDB" id="308352at2157"/>
<feature type="transmembrane region" description="Helical" evidence="2">
    <location>
        <begin position="31"/>
        <end position="54"/>
    </location>
</feature>
<feature type="region of interest" description="Disordered" evidence="1">
    <location>
        <begin position="173"/>
        <end position="242"/>
    </location>
</feature>
<evidence type="ECO:0000313" key="4">
    <source>
        <dbReference type="Proteomes" id="UP000289691"/>
    </source>
</evidence>
<dbReference type="Pfam" id="PF24334">
    <property type="entry name" value="DUF7502"/>
    <property type="match status" value="1"/>
</dbReference>
<evidence type="ECO:0000256" key="1">
    <source>
        <dbReference type="SAM" id="MobiDB-lite"/>
    </source>
</evidence>
<proteinExistence type="predicted"/>
<evidence type="ECO:0000313" key="3">
    <source>
        <dbReference type="EMBL" id="RXK48643.1"/>
    </source>
</evidence>
<feature type="transmembrane region" description="Helical" evidence="2">
    <location>
        <begin position="145"/>
        <end position="171"/>
    </location>
</feature>
<feature type="compositionally biased region" description="Basic and acidic residues" evidence="1">
    <location>
        <begin position="203"/>
        <end position="216"/>
    </location>
</feature>
<keyword evidence="2" id="KW-0812">Transmembrane</keyword>
<dbReference type="InterPro" id="IPR055925">
    <property type="entry name" value="DUF7502"/>
</dbReference>
<organism evidence="3 4">
    <name type="scientific">Halorientalis pallida</name>
    <dbReference type="NCBI Taxonomy" id="2479928"/>
    <lineage>
        <taxon>Archaea</taxon>
        <taxon>Methanobacteriati</taxon>
        <taxon>Methanobacteriota</taxon>
        <taxon>Stenosarchaea group</taxon>
        <taxon>Halobacteria</taxon>
        <taxon>Halobacteriales</taxon>
        <taxon>Haloarculaceae</taxon>
        <taxon>Halorientalis</taxon>
    </lineage>
</organism>
<dbReference type="RefSeq" id="WP_129069480.1">
    <property type="nucleotide sequence ID" value="NZ_RDFA01000004.1"/>
</dbReference>
<comment type="caution">
    <text evidence="3">The sequence shown here is derived from an EMBL/GenBank/DDBJ whole genome shotgun (WGS) entry which is preliminary data.</text>
</comment>
<accession>A0A498KXK7</accession>